<accession>A0A838L7E8</accession>
<dbReference type="InterPro" id="IPR049513">
    <property type="entry name" value="TetR_C_40"/>
</dbReference>
<keyword evidence="2 4" id="KW-0238">DNA-binding</keyword>
<keyword evidence="1" id="KW-0805">Transcription regulation</keyword>
<comment type="caution">
    <text evidence="6">The sequence shown here is derived from an EMBL/GenBank/DDBJ whole genome shotgun (WGS) entry which is preliminary data.</text>
</comment>
<dbReference type="GO" id="GO:0003700">
    <property type="term" value="F:DNA-binding transcription factor activity"/>
    <property type="evidence" value="ECO:0007669"/>
    <property type="project" value="TreeGrafter"/>
</dbReference>
<dbReference type="PROSITE" id="PS50977">
    <property type="entry name" value="HTH_TETR_2"/>
    <property type="match status" value="1"/>
</dbReference>
<name>A0A838L7E8_9SPHN</name>
<dbReference type="EMBL" id="JACEIB010000003">
    <property type="protein sequence ID" value="MBA2933478.1"/>
    <property type="molecule type" value="Genomic_DNA"/>
</dbReference>
<organism evidence="6 7">
    <name type="scientific">Sphingomonas chungangi</name>
    <dbReference type="NCBI Taxonomy" id="2683589"/>
    <lineage>
        <taxon>Bacteria</taxon>
        <taxon>Pseudomonadati</taxon>
        <taxon>Pseudomonadota</taxon>
        <taxon>Alphaproteobacteria</taxon>
        <taxon>Sphingomonadales</taxon>
        <taxon>Sphingomonadaceae</taxon>
        <taxon>Sphingomonas</taxon>
    </lineage>
</organism>
<dbReference type="PANTHER" id="PTHR30055:SF234">
    <property type="entry name" value="HTH-TYPE TRANSCRIPTIONAL REGULATOR BETI"/>
    <property type="match status" value="1"/>
</dbReference>
<keyword evidence="7" id="KW-1185">Reference proteome</keyword>
<dbReference type="PANTHER" id="PTHR30055">
    <property type="entry name" value="HTH-TYPE TRANSCRIPTIONAL REGULATOR RUTR"/>
    <property type="match status" value="1"/>
</dbReference>
<evidence type="ECO:0000256" key="1">
    <source>
        <dbReference type="ARBA" id="ARBA00023015"/>
    </source>
</evidence>
<dbReference type="GO" id="GO:0000976">
    <property type="term" value="F:transcription cis-regulatory region binding"/>
    <property type="evidence" value="ECO:0007669"/>
    <property type="project" value="TreeGrafter"/>
</dbReference>
<gene>
    <name evidence="6" type="ORF">HZF05_05150</name>
</gene>
<dbReference type="Pfam" id="PF00440">
    <property type="entry name" value="TetR_N"/>
    <property type="match status" value="1"/>
</dbReference>
<evidence type="ECO:0000256" key="4">
    <source>
        <dbReference type="PROSITE-ProRule" id="PRU00335"/>
    </source>
</evidence>
<evidence type="ECO:0000313" key="6">
    <source>
        <dbReference type="EMBL" id="MBA2933478.1"/>
    </source>
</evidence>
<proteinExistence type="predicted"/>
<dbReference type="SUPFAM" id="SSF46689">
    <property type="entry name" value="Homeodomain-like"/>
    <property type="match status" value="1"/>
</dbReference>
<dbReference type="InterPro" id="IPR001647">
    <property type="entry name" value="HTH_TetR"/>
</dbReference>
<sequence>MDDAASPAPARPGGRRSRTREALVRAGFSLFGQGPSDAVSIDDIVKAAGTSKQTFYNHFTDKAALLEAILHQVRERYEALCFAVNEGESDAARRSARALCVYARQTINDPDGGHFIARLILDDLGISEINRGVVGDLELGLRQGRYAIPVLETAVAFIFGITQALVARVILCSDLSQATVISQQFAMLMLRALGIDTREAELIASQAADAIVRQGMLHVPASQSAPSA</sequence>
<evidence type="ECO:0000256" key="3">
    <source>
        <dbReference type="ARBA" id="ARBA00023163"/>
    </source>
</evidence>
<dbReference type="InterPro" id="IPR009057">
    <property type="entry name" value="Homeodomain-like_sf"/>
</dbReference>
<feature type="domain" description="HTH tetR-type" evidence="5">
    <location>
        <begin position="17"/>
        <end position="77"/>
    </location>
</feature>
<evidence type="ECO:0000259" key="5">
    <source>
        <dbReference type="PROSITE" id="PS50977"/>
    </source>
</evidence>
<evidence type="ECO:0000256" key="2">
    <source>
        <dbReference type="ARBA" id="ARBA00023125"/>
    </source>
</evidence>
<feature type="DNA-binding region" description="H-T-H motif" evidence="4">
    <location>
        <begin position="40"/>
        <end position="59"/>
    </location>
</feature>
<dbReference type="Proteomes" id="UP000570166">
    <property type="component" value="Unassembled WGS sequence"/>
</dbReference>
<protein>
    <submittedName>
        <fullName evidence="6">TetR/AcrR family transcriptional regulator</fullName>
    </submittedName>
</protein>
<dbReference type="RefSeq" id="WP_160363306.1">
    <property type="nucleotide sequence ID" value="NZ_JACEIB010000003.1"/>
</dbReference>
<reference evidence="6 7" key="1">
    <citation type="submission" date="2020-07" db="EMBL/GenBank/DDBJ databases">
        <authorList>
            <person name="Sun Q."/>
        </authorList>
    </citation>
    <scope>NUCLEOTIDE SEQUENCE [LARGE SCALE GENOMIC DNA]</scope>
    <source>
        <strain evidence="6 7">CGMCC 1.13654</strain>
    </source>
</reference>
<dbReference type="InterPro" id="IPR050109">
    <property type="entry name" value="HTH-type_TetR-like_transc_reg"/>
</dbReference>
<dbReference type="Pfam" id="PF21306">
    <property type="entry name" value="TetR_C_40"/>
    <property type="match status" value="1"/>
</dbReference>
<dbReference type="Gene3D" id="1.10.357.10">
    <property type="entry name" value="Tetracycline Repressor, domain 2"/>
    <property type="match status" value="1"/>
</dbReference>
<dbReference type="AlphaFoldDB" id="A0A838L7E8"/>
<evidence type="ECO:0000313" key="7">
    <source>
        <dbReference type="Proteomes" id="UP000570166"/>
    </source>
</evidence>
<keyword evidence="3" id="KW-0804">Transcription</keyword>